<feature type="compositionally biased region" description="Polar residues" evidence="1">
    <location>
        <begin position="158"/>
        <end position="175"/>
    </location>
</feature>
<reference evidence="2" key="1">
    <citation type="journal article" date="2020" name="BMC Genomics">
        <title>Correction to: Identification and distribution of gene clusters required for synthesis of sphingolipid metabolism inhibitors in diverse species of the filamentous fungus Fusarium.</title>
        <authorList>
            <person name="Kim H.S."/>
            <person name="Lohmar J.M."/>
            <person name="Busman M."/>
            <person name="Brown D.W."/>
            <person name="Naumann T.A."/>
            <person name="Divon H.H."/>
            <person name="Lysoe E."/>
            <person name="Uhlig S."/>
            <person name="Proctor R.H."/>
        </authorList>
    </citation>
    <scope>NUCLEOTIDE SEQUENCE</scope>
    <source>
        <strain evidence="2">NRRL 22465</strain>
    </source>
</reference>
<dbReference type="Proteomes" id="UP000635477">
    <property type="component" value="Unassembled WGS sequence"/>
</dbReference>
<keyword evidence="3" id="KW-1185">Reference proteome</keyword>
<reference evidence="2" key="2">
    <citation type="submission" date="2020-05" db="EMBL/GenBank/DDBJ databases">
        <authorList>
            <person name="Kim H.-S."/>
            <person name="Proctor R.H."/>
            <person name="Brown D.W."/>
        </authorList>
    </citation>
    <scope>NUCLEOTIDE SEQUENCE</scope>
    <source>
        <strain evidence="2">NRRL 22465</strain>
    </source>
</reference>
<organism evidence="2 3">
    <name type="scientific">Fusarium zealandicum</name>
    <dbReference type="NCBI Taxonomy" id="1053134"/>
    <lineage>
        <taxon>Eukaryota</taxon>
        <taxon>Fungi</taxon>
        <taxon>Dikarya</taxon>
        <taxon>Ascomycota</taxon>
        <taxon>Pezizomycotina</taxon>
        <taxon>Sordariomycetes</taxon>
        <taxon>Hypocreomycetidae</taxon>
        <taxon>Hypocreales</taxon>
        <taxon>Nectriaceae</taxon>
        <taxon>Fusarium</taxon>
        <taxon>Fusarium staphyleae species complex</taxon>
    </lineage>
</organism>
<gene>
    <name evidence="2" type="ORF">FZEAL_5321</name>
</gene>
<accession>A0A8H4XKQ0</accession>
<protein>
    <submittedName>
        <fullName evidence="2">Uncharacterized protein</fullName>
    </submittedName>
</protein>
<evidence type="ECO:0000256" key="1">
    <source>
        <dbReference type="SAM" id="MobiDB-lite"/>
    </source>
</evidence>
<sequence length="204" mass="21978">MTDLLRQGSETPVISVCFFPHDSSARDSPSPPISSPNMATRNKGNAADQEQTRAPAARARMISAKRAETRRRRRAYFGDPGELEVVADPSQSSPPADTEIQPGVVLDGSQSEQREVPKPEKPDIQPGRNLDKPPNTGRPASRRTESNVQPGVILSRPGGQQQTAPKSQTTQSSSGAPALKLNLDLDTDIEIKAKIYGSITLSFP</sequence>
<evidence type="ECO:0000313" key="2">
    <source>
        <dbReference type="EMBL" id="KAF4978264.1"/>
    </source>
</evidence>
<feature type="compositionally biased region" description="Basic and acidic residues" evidence="1">
    <location>
        <begin position="112"/>
        <end position="123"/>
    </location>
</feature>
<evidence type="ECO:0000313" key="3">
    <source>
        <dbReference type="Proteomes" id="UP000635477"/>
    </source>
</evidence>
<proteinExistence type="predicted"/>
<dbReference type="EMBL" id="JABEYC010000384">
    <property type="protein sequence ID" value="KAF4978264.1"/>
    <property type="molecule type" value="Genomic_DNA"/>
</dbReference>
<comment type="caution">
    <text evidence="2">The sequence shown here is derived from an EMBL/GenBank/DDBJ whole genome shotgun (WGS) entry which is preliminary data.</text>
</comment>
<feature type="region of interest" description="Disordered" evidence="1">
    <location>
        <begin position="20"/>
        <end position="177"/>
    </location>
</feature>
<name>A0A8H4XKQ0_9HYPO</name>
<dbReference type="OrthoDB" id="2873061at2759"/>
<dbReference type="AlphaFoldDB" id="A0A8H4XKQ0"/>